<evidence type="ECO:0000256" key="1">
    <source>
        <dbReference type="SAM" id="MobiDB-lite"/>
    </source>
</evidence>
<comment type="caution">
    <text evidence="3">The sequence shown here is derived from an EMBL/GenBank/DDBJ whole genome shotgun (WGS) entry which is preliminary data.</text>
</comment>
<feature type="compositionally biased region" description="Polar residues" evidence="1">
    <location>
        <begin position="1"/>
        <end position="10"/>
    </location>
</feature>
<dbReference type="InterPro" id="IPR001810">
    <property type="entry name" value="F-box_dom"/>
</dbReference>
<gene>
    <name evidence="3" type="ORF">D9758_009162</name>
</gene>
<sequence>MSPDSVTSEGNKTHADVASPAAHQPPPELIQYLRSNTYPSDDAPYITRHDKLTRAHDICNFKFQELQAQLELLEKERAMLGSWRSQHARRTPPELLTTVFHYLDLTLSIAPMGDGKTAIKAETLASLAHVCTYWCQHVNSCPELWSSMALQLDQLDDTSAPLVRPYLDRSRAAPLTLKLRDNLQCIPYPTETVYWRAELAEMPSDPTLVREFRVREFGPITNYTGSQRRFSVLSSKKHIVESA</sequence>
<feature type="domain" description="F-box" evidence="2">
    <location>
        <begin position="92"/>
        <end position="150"/>
    </location>
</feature>
<feature type="region of interest" description="Disordered" evidence="1">
    <location>
        <begin position="1"/>
        <end position="25"/>
    </location>
</feature>
<dbReference type="Pfam" id="PF12937">
    <property type="entry name" value="F-box-like"/>
    <property type="match status" value="1"/>
</dbReference>
<name>A0A8H5LK95_9AGAR</name>
<keyword evidence="4" id="KW-1185">Reference proteome</keyword>
<dbReference type="OrthoDB" id="3056922at2759"/>
<proteinExistence type="predicted"/>
<dbReference type="Gene3D" id="1.20.1280.50">
    <property type="match status" value="1"/>
</dbReference>
<dbReference type="Proteomes" id="UP000559256">
    <property type="component" value="Unassembled WGS sequence"/>
</dbReference>
<evidence type="ECO:0000313" key="3">
    <source>
        <dbReference type="EMBL" id="KAF5360292.1"/>
    </source>
</evidence>
<protein>
    <recommendedName>
        <fullName evidence="2">F-box domain-containing protein</fullName>
    </recommendedName>
</protein>
<dbReference type="AlphaFoldDB" id="A0A8H5LK95"/>
<accession>A0A8H5LK95</accession>
<organism evidence="3 4">
    <name type="scientific">Tetrapyrgos nigripes</name>
    <dbReference type="NCBI Taxonomy" id="182062"/>
    <lineage>
        <taxon>Eukaryota</taxon>
        <taxon>Fungi</taxon>
        <taxon>Dikarya</taxon>
        <taxon>Basidiomycota</taxon>
        <taxon>Agaricomycotina</taxon>
        <taxon>Agaricomycetes</taxon>
        <taxon>Agaricomycetidae</taxon>
        <taxon>Agaricales</taxon>
        <taxon>Marasmiineae</taxon>
        <taxon>Marasmiaceae</taxon>
        <taxon>Tetrapyrgos</taxon>
    </lineage>
</organism>
<dbReference type="EMBL" id="JAACJM010000043">
    <property type="protein sequence ID" value="KAF5360292.1"/>
    <property type="molecule type" value="Genomic_DNA"/>
</dbReference>
<evidence type="ECO:0000259" key="2">
    <source>
        <dbReference type="Pfam" id="PF12937"/>
    </source>
</evidence>
<evidence type="ECO:0000313" key="4">
    <source>
        <dbReference type="Proteomes" id="UP000559256"/>
    </source>
</evidence>
<reference evidence="3 4" key="1">
    <citation type="journal article" date="2020" name="ISME J.">
        <title>Uncovering the hidden diversity of litter-decomposition mechanisms in mushroom-forming fungi.</title>
        <authorList>
            <person name="Floudas D."/>
            <person name="Bentzer J."/>
            <person name="Ahren D."/>
            <person name="Johansson T."/>
            <person name="Persson P."/>
            <person name="Tunlid A."/>
        </authorList>
    </citation>
    <scope>NUCLEOTIDE SEQUENCE [LARGE SCALE GENOMIC DNA]</scope>
    <source>
        <strain evidence="3 4">CBS 291.85</strain>
    </source>
</reference>